<name>A0A8S5RSW6_9CAUD</name>
<accession>A0A8S5RSW6</accession>
<reference evidence="1" key="1">
    <citation type="journal article" date="2021" name="Proc. Natl. Acad. Sci. U.S.A.">
        <title>A Catalog of Tens of Thousands of Viruses from Human Metagenomes Reveals Hidden Associations with Chronic Diseases.</title>
        <authorList>
            <person name="Tisza M.J."/>
            <person name="Buck C.B."/>
        </authorList>
    </citation>
    <scope>NUCLEOTIDE SEQUENCE</scope>
    <source>
        <strain evidence="1">CtQjT5</strain>
    </source>
</reference>
<proteinExistence type="predicted"/>
<protein>
    <submittedName>
        <fullName evidence="1">Uncharacterized protein</fullName>
    </submittedName>
</protein>
<organism evidence="1">
    <name type="scientific">Siphoviridae sp. ctQjT5</name>
    <dbReference type="NCBI Taxonomy" id="2827572"/>
    <lineage>
        <taxon>Viruses</taxon>
        <taxon>Duplodnaviria</taxon>
        <taxon>Heunggongvirae</taxon>
        <taxon>Uroviricota</taxon>
        <taxon>Caudoviricetes</taxon>
    </lineage>
</organism>
<dbReference type="EMBL" id="BK057803">
    <property type="protein sequence ID" value="DAE92575.1"/>
    <property type="molecule type" value="Genomic_DNA"/>
</dbReference>
<sequence>MPRVLLHSGLSFFVSARKRSCAFRNTSKTRPRLERITPFLERVSFVCSWSAVD</sequence>
<evidence type="ECO:0000313" key="1">
    <source>
        <dbReference type="EMBL" id="DAE92575.1"/>
    </source>
</evidence>